<dbReference type="Gene3D" id="1.25.40.290">
    <property type="entry name" value="ARM repeat domains"/>
    <property type="match status" value="1"/>
</dbReference>
<dbReference type="InterPro" id="IPR016024">
    <property type="entry name" value="ARM-type_fold"/>
</dbReference>
<gene>
    <name evidence="1" type="ORF">ACFQ5M_06265</name>
</gene>
<reference evidence="2" key="1">
    <citation type="journal article" date="2019" name="Int. J. Syst. Evol. Microbiol.">
        <title>The Global Catalogue of Microorganisms (GCM) 10K type strain sequencing project: providing services to taxonomists for standard genome sequencing and annotation.</title>
        <authorList>
            <consortium name="The Broad Institute Genomics Platform"/>
            <consortium name="The Broad Institute Genome Sequencing Center for Infectious Disease"/>
            <person name="Wu L."/>
            <person name="Ma J."/>
        </authorList>
    </citation>
    <scope>NUCLEOTIDE SEQUENCE [LARGE SCALE GENOMIC DNA]</scope>
    <source>
        <strain evidence="2">CCM 8896</strain>
    </source>
</reference>
<dbReference type="Pfam" id="PF08713">
    <property type="entry name" value="DNA_alkylation"/>
    <property type="match status" value="1"/>
</dbReference>
<name>A0ABW4J8C9_9LACO</name>
<dbReference type="Proteomes" id="UP001597267">
    <property type="component" value="Unassembled WGS sequence"/>
</dbReference>
<sequence length="364" mass="40855">MATARKEIYDATFIQTLGTAIHEQDASFQMVKFLKTCLTADWVDLKLMQRCDRITVALHDQLPADFEAAAPILAAIGPKFTGLAAICLPNYVACYGLKHWQTAMDLLALLTQFSTAEYAIRPFLVAAPEQTQAQMLAWSSSSVAAIRRLASEGMRPRLPWGTRLRQYVADPAPIFTVLKKLMFDESLYVQKSVANNLNDISKDHPQAVIEFVQNYWGQKKTTDWIIARGLRTLFKQGNTEVLTLLGYAKCAVMQLKSVNLTPKQQTVQLGKNSTLAYTLTSAAQTELPLYIGYRVHYIRQNKVGAFKDFFVKRIVLTPQQCLSGMLTIKWQPLSTRRLYPGMHLIELLVNTEVVAASSVILTMN</sequence>
<dbReference type="InterPro" id="IPR014825">
    <property type="entry name" value="DNA_alkylation"/>
</dbReference>
<dbReference type="SUPFAM" id="SSF48371">
    <property type="entry name" value="ARM repeat"/>
    <property type="match status" value="1"/>
</dbReference>
<organism evidence="1 2">
    <name type="scientific">Agrilactobacillus yilanensis</name>
    <dbReference type="NCBI Taxonomy" id="2485997"/>
    <lineage>
        <taxon>Bacteria</taxon>
        <taxon>Bacillati</taxon>
        <taxon>Bacillota</taxon>
        <taxon>Bacilli</taxon>
        <taxon>Lactobacillales</taxon>
        <taxon>Lactobacillaceae</taxon>
        <taxon>Agrilactobacillus</taxon>
    </lineage>
</organism>
<keyword evidence="2" id="KW-1185">Reference proteome</keyword>
<dbReference type="EMBL" id="JBHTOP010000021">
    <property type="protein sequence ID" value="MFD1671690.1"/>
    <property type="molecule type" value="Genomic_DNA"/>
</dbReference>
<dbReference type="RefSeq" id="WP_225423722.1">
    <property type="nucleotide sequence ID" value="NZ_JBHTOP010000021.1"/>
</dbReference>
<accession>A0ABW4J8C9</accession>
<protein>
    <submittedName>
        <fullName evidence="1">DNA alkylation repair protein</fullName>
    </submittedName>
</protein>
<evidence type="ECO:0000313" key="1">
    <source>
        <dbReference type="EMBL" id="MFD1671690.1"/>
    </source>
</evidence>
<comment type="caution">
    <text evidence="1">The sequence shown here is derived from an EMBL/GenBank/DDBJ whole genome shotgun (WGS) entry which is preliminary data.</text>
</comment>
<evidence type="ECO:0000313" key="2">
    <source>
        <dbReference type="Proteomes" id="UP001597267"/>
    </source>
</evidence>
<proteinExistence type="predicted"/>